<sequence>MSSQDSSTCQQSCQKGEINDENQQCVKCQVPGCVKCDIHQICLQCDVNLTLNSAQNQCQLQQNICQNNMSYILAPYSQDQCVISCPPSYYQNETTKICEKTIQCIQANDYFMPYSDKRIKQIEQINKNQYLVRATHCTFLLMDNNLNIISVQILQNMPNFYSEYMFFGEEMLQKSFIVGSFGGCTADNSLVVFDFETMNVVFNQTNLAYDQNVQYIDQANQIVFLGFNEIYDIFWYDALNYNLNKQTLPYNFLIKFIQIEKKTKTNYIIQIDFVNSMIMELQEDRSLAILNKTLNYSSISSLQVQQKQDFLIQIGQIHGLAQVQKIQFDNDFNLQIQSVELLNNSYSRIVYYSKNSYPK</sequence>
<dbReference type="Proteomes" id="UP000009168">
    <property type="component" value="Unassembled WGS sequence"/>
</dbReference>
<evidence type="ECO:0000313" key="2">
    <source>
        <dbReference type="Proteomes" id="UP000009168"/>
    </source>
</evidence>
<dbReference type="SUPFAM" id="SSF57184">
    <property type="entry name" value="Growth factor receptor domain"/>
    <property type="match status" value="1"/>
</dbReference>
<reference evidence="2" key="1">
    <citation type="journal article" date="2006" name="PLoS Biol.">
        <title>Macronuclear genome sequence of the ciliate Tetrahymena thermophila, a model eukaryote.</title>
        <authorList>
            <person name="Eisen J.A."/>
            <person name="Coyne R.S."/>
            <person name="Wu M."/>
            <person name="Wu D."/>
            <person name="Thiagarajan M."/>
            <person name="Wortman J.R."/>
            <person name="Badger J.H."/>
            <person name="Ren Q."/>
            <person name="Amedeo P."/>
            <person name="Jones K.M."/>
            <person name="Tallon L.J."/>
            <person name="Delcher A.L."/>
            <person name="Salzberg S.L."/>
            <person name="Silva J.C."/>
            <person name="Haas B.J."/>
            <person name="Majoros W.H."/>
            <person name="Farzad M."/>
            <person name="Carlton J.M."/>
            <person name="Smith R.K. Jr."/>
            <person name="Garg J."/>
            <person name="Pearlman R.E."/>
            <person name="Karrer K.M."/>
            <person name="Sun L."/>
            <person name="Manning G."/>
            <person name="Elde N.C."/>
            <person name="Turkewitz A.P."/>
            <person name="Asai D.J."/>
            <person name="Wilkes D.E."/>
            <person name="Wang Y."/>
            <person name="Cai H."/>
            <person name="Collins K."/>
            <person name="Stewart B.A."/>
            <person name="Lee S.R."/>
            <person name="Wilamowska K."/>
            <person name="Weinberg Z."/>
            <person name="Ruzzo W.L."/>
            <person name="Wloga D."/>
            <person name="Gaertig J."/>
            <person name="Frankel J."/>
            <person name="Tsao C.-C."/>
            <person name="Gorovsky M.A."/>
            <person name="Keeling P.J."/>
            <person name="Waller R.F."/>
            <person name="Patron N.J."/>
            <person name="Cherry J.M."/>
            <person name="Stover N.A."/>
            <person name="Krieger C.J."/>
            <person name="del Toro C."/>
            <person name="Ryder H.F."/>
            <person name="Williamson S.C."/>
            <person name="Barbeau R.A."/>
            <person name="Hamilton E.P."/>
            <person name="Orias E."/>
        </authorList>
    </citation>
    <scope>NUCLEOTIDE SEQUENCE [LARGE SCALE GENOMIC DNA]</scope>
    <source>
        <strain evidence="2">SB210</strain>
    </source>
</reference>
<keyword evidence="2" id="KW-1185">Reference proteome</keyword>
<dbReference type="RefSeq" id="XP_001020182.2">
    <property type="nucleotide sequence ID" value="XM_001020182.2"/>
</dbReference>
<dbReference type="InParanoid" id="Q23TV8"/>
<organism evidence="1 2">
    <name type="scientific">Tetrahymena thermophila (strain SB210)</name>
    <dbReference type="NCBI Taxonomy" id="312017"/>
    <lineage>
        <taxon>Eukaryota</taxon>
        <taxon>Sar</taxon>
        <taxon>Alveolata</taxon>
        <taxon>Ciliophora</taxon>
        <taxon>Intramacronucleata</taxon>
        <taxon>Oligohymenophorea</taxon>
        <taxon>Hymenostomatida</taxon>
        <taxon>Tetrahymenina</taxon>
        <taxon>Tetrahymenidae</taxon>
        <taxon>Tetrahymena</taxon>
    </lineage>
</organism>
<accession>Q23TV8</accession>
<dbReference type="InterPro" id="IPR009030">
    <property type="entry name" value="Growth_fac_rcpt_cys_sf"/>
</dbReference>
<dbReference type="KEGG" id="tet:TTHERM_00912130"/>
<name>Q23TV8_TETTS</name>
<evidence type="ECO:0000313" key="1">
    <source>
        <dbReference type="EMBL" id="EAR99937.2"/>
    </source>
</evidence>
<protein>
    <recommendedName>
        <fullName evidence="3">Zinc finger protein</fullName>
    </recommendedName>
</protein>
<dbReference type="OrthoDB" id="4062651at2759"/>
<dbReference type="Gene3D" id="2.10.220.10">
    <property type="entry name" value="Hormone Receptor, Insulin-like Growth Factor Receptor 1, Chain A, domain 2"/>
    <property type="match status" value="1"/>
</dbReference>
<proteinExistence type="predicted"/>
<evidence type="ECO:0008006" key="3">
    <source>
        <dbReference type="Google" id="ProtNLM"/>
    </source>
</evidence>
<dbReference type="GeneID" id="7834046"/>
<dbReference type="AlphaFoldDB" id="Q23TV8"/>
<gene>
    <name evidence="1" type="ORF">TTHERM_00912130</name>
</gene>
<dbReference type="HOGENOM" id="CLU_058335_0_0_1"/>
<dbReference type="EMBL" id="GG662633">
    <property type="protein sequence ID" value="EAR99937.2"/>
    <property type="molecule type" value="Genomic_DNA"/>
</dbReference>